<evidence type="ECO:0000313" key="3">
    <source>
        <dbReference type="Proteomes" id="UP000199379"/>
    </source>
</evidence>
<dbReference type="Proteomes" id="UP000199379">
    <property type="component" value="Unassembled WGS sequence"/>
</dbReference>
<gene>
    <name evidence="2" type="ORF">SAMN05444007_101222</name>
</gene>
<proteinExistence type="predicted"/>
<sequence length="193" mass="20832">MAIPPPDADDIRALIALSRQRIVSFGFCLGKRPGTAVMVMHRDRDASVMARKARQLGETPRLAFGFLSTRGRVVTLTCENTPPPRIAKHVKKFLMGLGLKVKVTLAAQGSAEAPDEADEADPAETTKPVPRDGDWAKLREAVESAARRTIEETPAIGDKLTAALAIADRKARSGDRRGAARALRQIVQAFGLN</sequence>
<name>A0A1H6R0A9_9RHOB</name>
<reference evidence="2 3" key="1">
    <citation type="submission" date="2016-10" db="EMBL/GenBank/DDBJ databases">
        <authorList>
            <person name="de Groot N.N."/>
        </authorList>
    </citation>
    <scope>NUCLEOTIDE SEQUENCE [LARGE SCALE GENOMIC DNA]</scope>
    <source>
        <strain evidence="2 3">DSM 29340</strain>
    </source>
</reference>
<feature type="compositionally biased region" description="Acidic residues" evidence="1">
    <location>
        <begin position="113"/>
        <end position="122"/>
    </location>
</feature>
<evidence type="ECO:0000256" key="1">
    <source>
        <dbReference type="SAM" id="MobiDB-lite"/>
    </source>
</evidence>
<dbReference type="EMBL" id="FNYD01000001">
    <property type="protein sequence ID" value="SEI44985.1"/>
    <property type="molecule type" value="Genomic_DNA"/>
</dbReference>
<dbReference type="STRING" id="1227549.SAMN05444007_101222"/>
<feature type="region of interest" description="Disordered" evidence="1">
    <location>
        <begin position="110"/>
        <end position="132"/>
    </location>
</feature>
<evidence type="ECO:0000313" key="2">
    <source>
        <dbReference type="EMBL" id="SEI44985.1"/>
    </source>
</evidence>
<protein>
    <submittedName>
        <fullName evidence="2">Uncharacterized protein</fullName>
    </submittedName>
</protein>
<organism evidence="2 3">
    <name type="scientific">Cribrihabitans marinus</name>
    <dbReference type="NCBI Taxonomy" id="1227549"/>
    <lineage>
        <taxon>Bacteria</taxon>
        <taxon>Pseudomonadati</taxon>
        <taxon>Pseudomonadota</taxon>
        <taxon>Alphaproteobacteria</taxon>
        <taxon>Rhodobacterales</taxon>
        <taxon>Paracoccaceae</taxon>
        <taxon>Cribrihabitans</taxon>
    </lineage>
</organism>
<accession>A0A1H6R0A9</accession>
<dbReference type="RefSeq" id="WP_092361690.1">
    <property type="nucleotide sequence ID" value="NZ_BMGV01000001.1"/>
</dbReference>
<dbReference type="AlphaFoldDB" id="A0A1H6R0A9"/>
<dbReference type="OrthoDB" id="7850175at2"/>
<keyword evidence="3" id="KW-1185">Reference proteome</keyword>